<accession>H0UJU2</accession>
<dbReference type="InterPro" id="IPR036877">
    <property type="entry name" value="SUI1_dom_sf"/>
</dbReference>
<keyword evidence="2" id="KW-0648">Protein biosynthesis</keyword>
<evidence type="ECO:0000313" key="4">
    <source>
        <dbReference type="EMBL" id="EHM12951.1"/>
    </source>
</evidence>
<feature type="domain" description="SUI1" evidence="3">
    <location>
        <begin position="68"/>
        <end position="125"/>
    </location>
</feature>
<keyword evidence="4" id="KW-0396">Initiation factor</keyword>
<dbReference type="Gene3D" id="3.30.780.10">
    <property type="entry name" value="SUI1-like domain"/>
    <property type="match status" value="1"/>
</dbReference>
<dbReference type="GO" id="GO:0006417">
    <property type="term" value="P:regulation of translation"/>
    <property type="evidence" value="ECO:0007669"/>
    <property type="project" value="UniProtKB-KW"/>
</dbReference>
<keyword evidence="1" id="KW-0810">Translation regulation</keyword>
<protein>
    <submittedName>
        <fullName evidence="4">Translation initiation factor eIF-1/SUI1-like protein</fullName>
    </submittedName>
</protein>
<evidence type="ECO:0000256" key="1">
    <source>
        <dbReference type="ARBA" id="ARBA00022845"/>
    </source>
</evidence>
<dbReference type="InterPro" id="IPR001950">
    <property type="entry name" value="SUI1"/>
</dbReference>
<proteinExistence type="predicted"/>
<dbReference type="STRING" id="885272.JonanDRAFT_0548"/>
<dbReference type="AlphaFoldDB" id="H0UJU2"/>
<evidence type="ECO:0000256" key="2">
    <source>
        <dbReference type="ARBA" id="ARBA00022917"/>
    </source>
</evidence>
<evidence type="ECO:0000313" key="5">
    <source>
        <dbReference type="Proteomes" id="UP000003806"/>
    </source>
</evidence>
<evidence type="ECO:0000259" key="3">
    <source>
        <dbReference type="PROSITE" id="PS50296"/>
    </source>
</evidence>
<name>H0UJU2_9BACT</name>
<dbReference type="OrthoDB" id="9792915at2"/>
<dbReference type="HOGENOM" id="CLU_1935215_0_0_0"/>
<dbReference type="SUPFAM" id="SSF55159">
    <property type="entry name" value="eIF1-like"/>
    <property type="match status" value="1"/>
</dbReference>
<keyword evidence="5" id="KW-1185">Reference proteome</keyword>
<dbReference type="eggNOG" id="COG0023">
    <property type="taxonomic scope" value="Bacteria"/>
</dbReference>
<dbReference type="PROSITE" id="PS50296">
    <property type="entry name" value="SUI1"/>
    <property type="match status" value="1"/>
</dbReference>
<dbReference type="Proteomes" id="UP000003806">
    <property type="component" value="Chromosome"/>
</dbReference>
<dbReference type="GO" id="GO:0003743">
    <property type="term" value="F:translation initiation factor activity"/>
    <property type="evidence" value="ECO:0007669"/>
    <property type="project" value="UniProtKB-KW"/>
</dbReference>
<dbReference type="EMBL" id="CM001376">
    <property type="protein sequence ID" value="EHM12951.1"/>
    <property type="molecule type" value="Genomic_DNA"/>
</dbReference>
<gene>
    <name evidence="4" type="ORF">JonanDRAFT_0548</name>
</gene>
<dbReference type="CDD" id="cd11567">
    <property type="entry name" value="YciH_like"/>
    <property type="match status" value="1"/>
</dbReference>
<organism evidence="4 5">
    <name type="scientific">Jonquetella anthropi DSM 22815</name>
    <dbReference type="NCBI Taxonomy" id="885272"/>
    <lineage>
        <taxon>Bacteria</taxon>
        <taxon>Thermotogati</taxon>
        <taxon>Synergistota</taxon>
        <taxon>Synergistia</taxon>
        <taxon>Synergistales</taxon>
        <taxon>Dethiosulfovibrionaceae</taxon>
        <taxon>Jonquetella</taxon>
    </lineage>
</organism>
<reference evidence="4 5" key="1">
    <citation type="submission" date="2011-11" db="EMBL/GenBank/DDBJ databases">
        <title>The Noncontiguous Finished genome of Jonquetella anthropi DSM 22815.</title>
        <authorList>
            <consortium name="US DOE Joint Genome Institute (JGI-PGF)"/>
            <person name="Lucas S."/>
            <person name="Copeland A."/>
            <person name="Lapidus A."/>
            <person name="Glavina del Rio T."/>
            <person name="Dalin E."/>
            <person name="Tice H."/>
            <person name="Bruce D."/>
            <person name="Goodwin L."/>
            <person name="Pitluck S."/>
            <person name="Peters L."/>
            <person name="Mikhailova N."/>
            <person name="Held B."/>
            <person name="Kyrpides N."/>
            <person name="Mavromatis K."/>
            <person name="Ivanova N."/>
            <person name="Markowitz V."/>
            <person name="Cheng J.-F."/>
            <person name="Hugenholtz P."/>
            <person name="Woyke T."/>
            <person name="Wu D."/>
            <person name="Gronow S."/>
            <person name="Wellnitz S."/>
            <person name="Brambilla E."/>
            <person name="Klenk H.-P."/>
            <person name="Eisen J.A."/>
        </authorList>
    </citation>
    <scope>NUCLEOTIDE SEQUENCE [LARGE SCALE GENOMIC DNA]</scope>
    <source>
        <strain evidence="4 5">DSM 22815</strain>
    </source>
</reference>
<dbReference type="InterPro" id="IPR005872">
    <property type="entry name" value="SUI1_arc_bac"/>
</dbReference>
<dbReference type="RefSeq" id="WP_008520705.1">
    <property type="nucleotide sequence ID" value="NZ_CM001376.1"/>
</dbReference>
<dbReference type="Pfam" id="PF01253">
    <property type="entry name" value="SUI1"/>
    <property type="match status" value="1"/>
</dbReference>
<sequence>MTKKRQDCSQAGAEDLSLGAAFGQLFPDGEQVSSAEDISFEPESPTGQGETLNLAGRRIRLGIQRVGRAGKTVTVVCGLPDGDAGQKAAKLLKKQLGCGASFQDGELILQGDQRERLRAELKALGASDVK</sequence>